<dbReference type="AlphaFoldDB" id="U1WML1"/>
<organism evidence="1 2">
    <name type="scientific">Aneurinibacillus aneurinilyticus ATCC 12856</name>
    <dbReference type="NCBI Taxonomy" id="649747"/>
    <lineage>
        <taxon>Bacteria</taxon>
        <taxon>Bacillati</taxon>
        <taxon>Bacillota</taxon>
        <taxon>Bacilli</taxon>
        <taxon>Bacillales</taxon>
        <taxon>Paenibacillaceae</taxon>
        <taxon>Aneurinibacillus group</taxon>
        <taxon>Aneurinibacillus</taxon>
    </lineage>
</organism>
<sequence>MINLLYVSLHVDNCVFFEIRGLAFRSNIAEQAASKKDEK</sequence>
<dbReference type="PATRIC" id="fig|649747.3.peg.1873"/>
<protein>
    <submittedName>
        <fullName evidence="1">Uncharacterized protein</fullName>
    </submittedName>
</protein>
<reference evidence="1 2" key="1">
    <citation type="submission" date="2013-08" db="EMBL/GenBank/DDBJ databases">
        <authorList>
            <person name="Weinstock G."/>
            <person name="Sodergren E."/>
            <person name="Wylie T."/>
            <person name="Fulton L."/>
            <person name="Fulton R."/>
            <person name="Fronick C."/>
            <person name="O'Laughlin M."/>
            <person name="Godfrey J."/>
            <person name="Miner T."/>
            <person name="Herter B."/>
            <person name="Appelbaum E."/>
            <person name="Cordes M."/>
            <person name="Lek S."/>
            <person name="Wollam A."/>
            <person name="Pepin K.H."/>
            <person name="Palsikar V.B."/>
            <person name="Mitreva M."/>
            <person name="Wilson R.K."/>
        </authorList>
    </citation>
    <scope>NUCLEOTIDE SEQUENCE [LARGE SCALE GENOMIC DNA]</scope>
    <source>
        <strain evidence="1 2">ATCC 12856</strain>
    </source>
</reference>
<dbReference type="HOGENOM" id="CLU_3303847_0_0_9"/>
<dbReference type="Proteomes" id="UP000016511">
    <property type="component" value="Unassembled WGS sequence"/>
</dbReference>
<accession>U1WML1</accession>
<evidence type="ECO:0000313" key="2">
    <source>
        <dbReference type="Proteomes" id="UP000016511"/>
    </source>
</evidence>
<evidence type="ECO:0000313" key="1">
    <source>
        <dbReference type="EMBL" id="ERI09814.1"/>
    </source>
</evidence>
<name>U1WML1_ANEAE</name>
<comment type="caution">
    <text evidence="1">The sequence shown here is derived from an EMBL/GenBank/DDBJ whole genome shotgun (WGS) entry which is preliminary data.</text>
</comment>
<dbReference type="EMBL" id="AWSJ01000136">
    <property type="protein sequence ID" value="ERI09814.1"/>
    <property type="molecule type" value="Genomic_DNA"/>
</dbReference>
<keyword evidence="2" id="KW-1185">Reference proteome</keyword>
<gene>
    <name evidence="1" type="ORF">HMPREF0083_02077</name>
</gene>
<proteinExistence type="predicted"/>